<feature type="transmembrane region" description="Helical" evidence="9">
    <location>
        <begin position="48"/>
        <end position="67"/>
    </location>
</feature>
<keyword evidence="3 8" id="KW-0813">Transport</keyword>
<dbReference type="PIRSF" id="PIRSF005353">
    <property type="entry name" value="PbuG"/>
    <property type="match status" value="1"/>
</dbReference>
<keyword evidence="4 8" id="KW-1003">Cell membrane</keyword>
<evidence type="ECO:0000256" key="3">
    <source>
        <dbReference type="ARBA" id="ARBA00022448"/>
    </source>
</evidence>
<evidence type="ECO:0000256" key="7">
    <source>
        <dbReference type="ARBA" id="ARBA00023136"/>
    </source>
</evidence>
<feature type="transmembrane region" description="Helical" evidence="9">
    <location>
        <begin position="20"/>
        <end position="42"/>
    </location>
</feature>
<comment type="caution">
    <text evidence="10">The sequence shown here is derived from an EMBL/GenBank/DDBJ whole genome shotgun (WGS) entry which is preliminary data.</text>
</comment>
<evidence type="ECO:0000313" key="11">
    <source>
        <dbReference type="Proteomes" id="UP000619838"/>
    </source>
</evidence>
<evidence type="ECO:0000256" key="4">
    <source>
        <dbReference type="ARBA" id="ARBA00022475"/>
    </source>
</evidence>
<gene>
    <name evidence="10" type="ORF">INT08_08020</name>
</gene>
<feature type="transmembrane region" description="Helical" evidence="9">
    <location>
        <begin position="317"/>
        <end position="338"/>
    </location>
</feature>
<dbReference type="InterPro" id="IPR045018">
    <property type="entry name" value="Azg-like"/>
</dbReference>
<name>A0ABR9XSX8_9CHLB</name>
<keyword evidence="11" id="KW-1185">Reference proteome</keyword>
<dbReference type="Proteomes" id="UP000619838">
    <property type="component" value="Unassembled WGS sequence"/>
</dbReference>
<evidence type="ECO:0000256" key="1">
    <source>
        <dbReference type="ARBA" id="ARBA00004651"/>
    </source>
</evidence>
<organism evidence="10 11">
    <name type="scientific">Prosthecochloris ethylica</name>
    <dbReference type="NCBI Taxonomy" id="2743976"/>
    <lineage>
        <taxon>Bacteria</taxon>
        <taxon>Pseudomonadati</taxon>
        <taxon>Chlorobiota</taxon>
        <taxon>Chlorobiia</taxon>
        <taxon>Chlorobiales</taxon>
        <taxon>Chlorobiaceae</taxon>
        <taxon>Prosthecochloris</taxon>
    </lineage>
</organism>
<evidence type="ECO:0000256" key="2">
    <source>
        <dbReference type="ARBA" id="ARBA00005697"/>
    </source>
</evidence>
<dbReference type="EMBL" id="JADGII010000012">
    <property type="protein sequence ID" value="MBF0637113.1"/>
    <property type="molecule type" value="Genomic_DNA"/>
</dbReference>
<feature type="transmembrane region" description="Helical" evidence="9">
    <location>
        <begin position="414"/>
        <end position="432"/>
    </location>
</feature>
<accession>A0ABR9XSX8</accession>
<dbReference type="Pfam" id="PF00860">
    <property type="entry name" value="Xan_ur_permease"/>
    <property type="match status" value="1"/>
</dbReference>
<feature type="transmembrane region" description="Helical" evidence="9">
    <location>
        <begin position="374"/>
        <end position="402"/>
    </location>
</feature>
<feature type="transmembrane region" description="Helical" evidence="9">
    <location>
        <begin position="237"/>
        <end position="263"/>
    </location>
</feature>
<proteinExistence type="inferred from homology"/>
<evidence type="ECO:0000313" key="10">
    <source>
        <dbReference type="EMBL" id="MBF0637113.1"/>
    </source>
</evidence>
<evidence type="ECO:0000256" key="9">
    <source>
        <dbReference type="SAM" id="Phobius"/>
    </source>
</evidence>
<feature type="transmembrane region" description="Helical" evidence="9">
    <location>
        <begin position="167"/>
        <end position="188"/>
    </location>
</feature>
<feature type="transmembrane region" description="Helical" evidence="9">
    <location>
        <begin position="134"/>
        <end position="155"/>
    </location>
</feature>
<evidence type="ECO:0000256" key="8">
    <source>
        <dbReference type="PIRNR" id="PIRNR005353"/>
    </source>
</evidence>
<keyword evidence="5 8" id="KW-0812">Transmembrane</keyword>
<comment type="similarity">
    <text evidence="2 8">Belongs to the nucleobase:cation symporter-2 (NCS2) (TC 2.A.40) family. Azg-like subfamily.</text>
</comment>
<comment type="subcellular location">
    <subcellularLocation>
        <location evidence="1 8">Cell membrane</location>
        <topology evidence="1 8">Multi-pass membrane protein</topology>
    </subcellularLocation>
</comment>
<protein>
    <submittedName>
        <fullName evidence="10">NCS2 family permease</fullName>
    </submittedName>
</protein>
<dbReference type="InterPro" id="IPR006043">
    <property type="entry name" value="NCS2"/>
</dbReference>
<keyword evidence="6 8" id="KW-1133">Transmembrane helix</keyword>
<evidence type="ECO:0000256" key="5">
    <source>
        <dbReference type="ARBA" id="ARBA00022692"/>
    </source>
</evidence>
<feature type="transmembrane region" description="Helical" evidence="9">
    <location>
        <begin position="195"/>
        <end position="217"/>
    </location>
</feature>
<dbReference type="PANTHER" id="PTHR43337:SF1">
    <property type="entry name" value="XANTHINE_URACIL PERMEASE C887.17-RELATED"/>
    <property type="match status" value="1"/>
</dbReference>
<feature type="transmembrane region" description="Helical" evidence="9">
    <location>
        <begin position="74"/>
        <end position="93"/>
    </location>
</feature>
<dbReference type="InterPro" id="IPR026033">
    <property type="entry name" value="Azg-like_bact_archaea"/>
</dbReference>
<reference evidence="10 11" key="1">
    <citation type="journal article" date="2020" name="Microorganisms">
        <title>Simultaneous Genome Sequencing of Prosthecochloris ethylica and Desulfuromonas acetoxidans within a Syntrophic Mixture Reveals Unique Pili and Protein Interactions.</title>
        <authorList>
            <person name="Kyndt J.A."/>
            <person name="Van Beeumen J.J."/>
            <person name="Meyer T.E."/>
        </authorList>
    </citation>
    <scope>NUCLEOTIDE SEQUENCE [LARGE SCALE GENOMIC DNA]</scope>
    <source>
        <strain evidence="10 11">N3</strain>
    </source>
</reference>
<evidence type="ECO:0000256" key="6">
    <source>
        <dbReference type="ARBA" id="ARBA00022989"/>
    </source>
</evidence>
<dbReference type="RefSeq" id="WP_114607660.1">
    <property type="nucleotide sequence ID" value="NZ_JABVZQ010000001.1"/>
</dbReference>
<feature type="transmembrane region" description="Helical" evidence="9">
    <location>
        <begin position="99"/>
        <end position="122"/>
    </location>
</feature>
<keyword evidence="7 8" id="KW-0472">Membrane</keyword>
<sequence>MRRFFDFEGHQTSYRQETIAGLTTFFTVAYIIIVNPAILQAAGIPREASMTATILTAITGTLLMGLYAKRPFAIAPYMGENAFIAYTVVQMLGYSWQTALASIFISGVLFTILTISGLRSWLARSVPGNLKHSFSIGIGLFLAFIGLNDMGVVSLGVPGAPVRLADISSSATLVSLGGLFLIAILLIFRVTGAILLGILATTLAMLALGSLPVPASIISLPPSLAPVFLQIDFSGALTWGFIGVITSVLVMDFVDTMGTLIGLSSRADLLDSDDNLPDIEKPMLADALSTIAASLLGTTTAGVYIESAAGIEQGGKTGFTALVVALLFAAALFFSPLLTIVPSQAYGPALVIVGMFMLQPVQKLDFEDYSELMPAFLTIVLMIFTFNIGVGITAGFVSYVVLKLLSGRTADINGGMWLLALLSLTFYFFYPYHI</sequence>
<dbReference type="PANTHER" id="PTHR43337">
    <property type="entry name" value="XANTHINE/URACIL PERMEASE C887.17-RELATED"/>
    <property type="match status" value="1"/>
</dbReference>